<gene>
    <name evidence="1" type="ORF">CEXT_750111</name>
</gene>
<keyword evidence="2" id="KW-1185">Reference proteome</keyword>
<accession>A0AAV4NTS1</accession>
<name>A0AAV4NTS1_CAEEX</name>
<evidence type="ECO:0000313" key="2">
    <source>
        <dbReference type="Proteomes" id="UP001054945"/>
    </source>
</evidence>
<protein>
    <submittedName>
        <fullName evidence="1">Uncharacterized protein</fullName>
    </submittedName>
</protein>
<proteinExistence type="predicted"/>
<organism evidence="1 2">
    <name type="scientific">Caerostris extrusa</name>
    <name type="common">Bark spider</name>
    <name type="synonym">Caerostris bankana</name>
    <dbReference type="NCBI Taxonomy" id="172846"/>
    <lineage>
        <taxon>Eukaryota</taxon>
        <taxon>Metazoa</taxon>
        <taxon>Ecdysozoa</taxon>
        <taxon>Arthropoda</taxon>
        <taxon>Chelicerata</taxon>
        <taxon>Arachnida</taxon>
        <taxon>Araneae</taxon>
        <taxon>Araneomorphae</taxon>
        <taxon>Entelegynae</taxon>
        <taxon>Araneoidea</taxon>
        <taxon>Araneidae</taxon>
        <taxon>Caerostris</taxon>
    </lineage>
</organism>
<evidence type="ECO:0000313" key="1">
    <source>
        <dbReference type="EMBL" id="GIX88262.1"/>
    </source>
</evidence>
<comment type="caution">
    <text evidence="1">The sequence shown here is derived from an EMBL/GenBank/DDBJ whole genome shotgun (WGS) entry which is preliminary data.</text>
</comment>
<dbReference type="AlphaFoldDB" id="A0AAV4NTS1"/>
<dbReference type="EMBL" id="BPLR01003747">
    <property type="protein sequence ID" value="GIX88262.1"/>
    <property type="molecule type" value="Genomic_DNA"/>
</dbReference>
<reference evidence="1 2" key="1">
    <citation type="submission" date="2021-06" db="EMBL/GenBank/DDBJ databases">
        <title>Caerostris extrusa draft genome.</title>
        <authorList>
            <person name="Kono N."/>
            <person name="Arakawa K."/>
        </authorList>
    </citation>
    <scope>NUCLEOTIDE SEQUENCE [LARGE SCALE GENOMIC DNA]</scope>
</reference>
<dbReference type="Proteomes" id="UP001054945">
    <property type="component" value="Unassembled WGS sequence"/>
</dbReference>
<sequence length="96" mass="10524">MELKIYKKGVSDLEVSKLLYISVKIEKFNRKPGAPCSLHYRPIIYFPRVFPQAVIDGGIDGSCVGRQAESFSGPSNILMLPLLGGTLNKLDGAENL</sequence>